<evidence type="ECO:0000313" key="3">
    <source>
        <dbReference type="Proteomes" id="UP001213664"/>
    </source>
</evidence>
<dbReference type="InterPro" id="IPR012577">
    <property type="entry name" value="NIPSNAP"/>
</dbReference>
<dbReference type="InterPro" id="IPR011008">
    <property type="entry name" value="Dimeric_a/b-barrel"/>
</dbReference>
<feature type="domain" description="NIPSNAP" evidence="1">
    <location>
        <begin position="3"/>
        <end position="103"/>
    </location>
</feature>
<organism evidence="2 3">
    <name type="scientific">Candidatus Brevundimonas colombiensis</name>
    <dbReference type="NCBI Taxonomy" id="3121376"/>
    <lineage>
        <taxon>Bacteria</taxon>
        <taxon>Pseudomonadati</taxon>
        <taxon>Pseudomonadota</taxon>
        <taxon>Alphaproteobacteria</taxon>
        <taxon>Caulobacterales</taxon>
        <taxon>Caulobacteraceae</taxon>
        <taxon>Brevundimonas</taxon>
    </lineage>
</organism>
<dbReference type="AlphaFoldDB" id="A0AAJ6BK07"/>
<dbReference type="SUPFAM" id="SSF54909">
    <property type="entry name" value="Dimeric alpha+beta barrel"/>
    <property type="match status" value="1"/>
</dbReference>
<dbReference type="Gene3D" id="3.30.70.100">
    <property type="match status" value="2"/>
</dbReference>
<dbReference type="Proteomes" id="UP001213664">
    <property type="component" value="Chromosome"/>
</dbReference>
<gene>
    <name evidence="2" type="ORF">P0Y50_07830</name>
</gene>
<dbReference type="Pfam" id="PF07978">
    <property type="entry name" value="NIPSNAP"/>
    <property type="match status" value="1"/>
</dbReference>
<name>A0AAJ6BK07_9CAUL</name>
<reference evidence="2" key="1">
    <citation type="submission" date="2023-03" db="EMBL/GenBank/DDBJ databases">
        <title>Andean soil-derived lignocellulolytic bacterial consortium as a source of novel taxa and putative plastic-active enzymes.</title>
        <authorList>
            <person name="Diaz-Garcia L."/>
            <person name="Chuvochina M."/>
            <person name="Feuerriegel G."/>
            <person name="Bunk B."/>
            <person name="Sproer C."/>
            <person name="Streit W.R."/>
            <person name="Rodriguez L.M."/>
            <person name="Overmann J."/>
            <person name="Jimenez D.J."/>
        </authorList>
    </citation>
    <scope>NUCLEOTIDE SEQUENCE</scope>
    <source>
        <strain evidence="2">MAG 833</strain>
    </source>
</reference>
<sequence length="234" mass="26523">MFFEFRLYKVVGGRMKDIHGRFRDKLPPLFARHGIRNIGCWTALSSPAGPTWVYLLAYTSLAERTHQWDSFYADQDWWKARSETNDGEEMVERFDTHFLTPNPVLEIPRPDPASPGLDELRFVEIALGQTAAANTLLRDVYLPKIVASGGRPRLVADALTGPSLPRVALLIRWPDAEVWAAAREAEERDQTLSSLAKDQRASIGRTLLGRSETYLLRPAEWITAGLWDWIHVPA</sequence>
<protein>
    <submittedName>
        <fullName evidence="2">NIPSNAP family protein</fullName>
    </submittedName>
</protein>
<evidence type="ECO:0000313" key="2">
    <source>
        <dbReference type="EMBL" id="WEK38464.1"/>
    </source>
</evidence>
<evidence type="ECO:0000259" key="1">
    <source>
        <dbReference type="Pfam" id="PF07978"/>
    </source>
</evidence>
<dbReference type="EMBL" id="CP119326">
    <property type="protein sequence ID" value="WEK38464.1"/>
    <property type="molecule type" value="Genomic_DNA"/>
</dbReference>
<accession>A0AAJ6BK07</accession>
<proteinExistence type="predicted"/>